<accession>A0A4C1UQP7</accession>
<proteinExistence type="predicted"/>
<keyword evidence="2" id="KW-1185">Reference proteome</keyword>
<dbReference type="EMBL" id="BGZK01000205">
    <property type="protein sequence ID" value="GBP28302.1"/>
    <property type="molecule type" value="Genomic_DNA"/>
</dbReference>
<organism evidence="1 2">
    <name type="scientific">Eumeta variegata</name>
    <name type="common">Bagworm moth</name>
    <name type="synonym">Eumeta japonica</name>
    <dbReference type="NCBI Taxonomy" id="151549"/>
    <lineage>
        <taxon>Eukaryota</taxon>
        <taxon>Metazoa</taxon>
        <taxon>Ecdysozoa</taxon>
        <taxon>Arthropoda</taxon>
        <taxon>Hexapoda</taxon>
        <taxon>Insecta</taxon>
        <taxon>Pterygota</taxon>
        <taxon>Neoptera</taxon>
        <taxon>Endopterygota</taxon>
        <taxon>Lepidoptera</taxon>
        <taxon>Glossata</taxon>
        <taxon>Ditrysia</taxon>
        <taxon>Tineoidea</taxon>
        <taxon>Psychidae</taxon>
        <taxon>Oiketicinae</taxon>
        <taxon>Eumeta</taxon>
    </lineage>
</organism>
<comment type="caution">
    <text evidence="1">The sequence shown here is derived from an EMBL/GenBank/DDBJ whole genome shotgun (WGS) entry which is preliminary data.</text>
</comment>
<dbReference type="AlphaFoldDB" id="A0A4C1UQP7"/>
<evidence type="ECO:0000313" key="1">
    <source>
        <dbReference type="EMBL" id="GBP28302.1"/>
    </source>
</evidence>
<evidence type="ECO:0000313" key="2">
    <source>
        <dbReference type="Proteomes" id="UP000299102"/>
    </source>
</evidence>
<gene>
    <name evidence="1" type="ORF">EVAR_11762_1</name>
</gene>
<name>A0A4C1UQP7_EUMVA</name>
<dbReference type="Proteomes" id="UP000299102">
    <property type="component" value="Unassembled WGS sequence"/>
</dbReference>
<reference evidence="1 2" key="1">
    <citation type="journal article" date="2019" name="Commun. Biol.">
        <title>The bagworm genome reveals a unique fibroin gene that provides high tensile strength.</title>
        <authorList>
            <person name="Kono N."/>
            <person name="Nakamura H."/>
            <person name="Ohtoshi R."/>
            <person name="Tomita M."/>
            <person name="Numata K."/>
            <person name="Arakawa K."/>
        </authorList>
    </citation>
    <scope>NUCLEOTIDE SEQUENCE [LARGE SCALE GENOMIC DNA]</scope>
</reference>
<protein>
    <submittedName>
        <fullName evidence="1">Uncharacterized protein</fullName>
    </submittedName>
</protein>
<sequence>MIGVSFRSEYSNEGSRQATVLVEMTTAGEASECIIRAQNMDSMRRVPLKDKQMNDNIKELRALKDDKVTRVEKGILR</sequence>